<protein>
    <submittedName>
        <fullName evidence="5">Fic family protein</fullName>
    </submittedName>
</protein>
<dbReference type="GO" id="GO:0005524">
    <property type="term" value="F:ATP binding"/>
    <property type="evidence" value="ECO:0007669"/>
    <property type="project" value="UniProtKB-KW"/>
</dbReference>
<dbReference type="SUPFAM" id="SSF140931">
    <property type="entry name" value="Fic-like"/>
    <property type="match status" value="1"/>
</dbReference>
<dbReference type="Proteomes" id="UP000601522">
    <property type="component" value="Unassembled WGS sequence"/>
</dbReference>
<dbReference type="RefSeq" id="WP_249324012.1">
    <property type="nucleotide sequence ID" value="NZ_JACRTK010000003.1"/>
</dbReference>
<feature type="binding site" evidence="2">
    <location>
        <begin position="270"/>
        <end position="271"/>
    </location>
    <ligand>
        <name>ATP</name>
        <dbReference type="ChEBI" id="CHEBI:30616"/>
    </ligand>
</feature>
<evidence type="ECO:0000259" key="4">
    <source>
        <dbReference type="PROSITE" id="PS51459"/>
    </source>
</evidence>
<accession>A0A926INY6</accession>
<comment type="caution">
    <text evidence="5">The sequence shown here is derived from an EMBL/GenBank/DDBJ whole genome shotgun (WGS) entry which is preliminary data.</text>
</comment>
<feature type="domain" description="Fido" evidence="4">
    <location>
        <begin position="155"/>
        <end position="292"/>
    </location>
</feature>
<evidence type="ECO:0000256" key="1">
    <source>
        <dbReference type="PIRSR" id="PIRSR640198-1"/>
    </source>
</evidence>
<evidence type="ECO:0000313" key="6">
    <source>
        <dbReference type="Proteomes" id="UP000601522"/>
    </source>
</evidence>
<dbReference type="InterPro" id="IPR040198">
    <property type="entry name" value="Fido_containing"/>
</dbReference>
<sequence length="306" mass="35546">MDYISIKEASEKWRISDSRIRVLCREGRIVGAIKIGRNWAIPFNAVKPIDGREVIKKEYHGLNYDFNIIDSLKEKIDKYRPFSKQLADSLHEKLVVEWTYNSNAIEGNTLTMSETKVVLEGITVGGKTMVEHLETINHRDAILFIEDLVSNKEPLSEWNIRNVHALILKEIDKENAGKYRTENVVISGAEHIPPKHYEIRDLMQELIEEYNSNWKDYHPVIKATLLHGEFVKIHPFVDGNGRTARLLLNFELMRSGYTPIIIKNEERANYYEVLDTAHTTMNYQPFIKLVVELVVESEKLWLLVLD</sequence>
<dbReference type="AlphaFoldDB" id="A0A926INY6"/>
<dbReference type="PROSITE" id="PS51459">
    <property type="entry name" value="FIDO"/>
    <property type="match status" value="1"/>
</dbReference>
<evidence type="ECO:0000256" key="3">
    <source>
        <dbReference type="PIRSR" id="PIRSR640198-3"/>
    </source>
</evidence>
<name>A0A926INY6_9FIRM</name>
<dbReference type="InterPro" id="IPR036597">
    <property type="entry name" value="Fido-like_dom_sf"/>
</dbReference>
<evidence type="ECO:0000313" key="5">
    <source>
        <dbReference type="EMBL" id="MBC8591148.1"/>
    </source>
</evidence>
<dbReference type="EMBL" id="JACRTK010000003">
    <property type="protein sequence ID" value="MBC8591148.1"/>
    <property type="molecule type" value="Genomic_DNA"/>
</dbReference>
<dbReference type="PANTHER" id="PTHR13504:SF38">
    <property type="entry name" value="FIDO DOMAIN-CONTAINING PROTEIN"/>
    <property type="match status" value="1"/>
</dbReference>
<keyword evidence="6" id="KW-1185">Reference proteome</keyword>
<dbReference type="InterPro" id="IPR003812">
    <property type="entry name" value="Fido"/>
</dbReference>
<keyword evidence="2" id="KW-0547">Nucleotide-binding</keyword>
<proteinExistence type="predicted"/>
<keyword evidence="2" id="KW-0067">ATP-binding</keyword>
<evidence type="ECO:0000256" key="2">
    <source>
        <dbReference type="PIRSR" id="PIRSR640198-2"/>
    </source>
</evidence>
<reference evidence="5 6" key="1">
    <citation type="submission" date="2020-08" db="EMBL/GenBank/DDBJ databases">
        <title>Genome public.</title>
        <authorList>
            <person name="Liu C."/>
            <person name="Sun Q."/>
        </authorList>
    </citation>
    <scope>NUCLEOTIDE SEQUENCE [LARGE SCALE GENOMIC DNA]</scope>
    <source>
        <strain evidence="5 6">NSJ-26</strain>
    </source>
</reference>
<dbReference type="Pfam" id="PF02661">
    <property type="entry name" value="Fic"/>
    <property type="match status" value="1"/>
</dbReference>
<feature type="binding site" evidence="2">
    <location>
        <begin position="238"/>
        <end position="245"/>
    </location>
    <ligand>
        <name>ATP</name>
        <dbReference type="ChEBI" id="CHEBI:30616"/>
    </ligand>
</feature>
<feature type="site" description="Important for autoinhibition of adenylyltransferase activity" evidence="3">
    <location>
        <position position="106"/>
    </location>
</feature>
<dbReference type="PANTHER" id="PTHR13504">
    <property type="entry name" value="FIDO DOMAIN-CONTAINING PROTEIN DDB_G0283145"/>
    <property type="match status" value="1"/>
</dbReference>
<dbReference type="Gene3D" id="1.10.3290.10">
    <property type="entry name" value="Fido-like domain"/>
    <property type="match status" value="1"/>
</dbReference>
<feature type="active site" evidence="1">
    <location>
        <position position="234"/>
    </location>
</feature>
<organism evidence="5 6">
    <name type="scientific">Wansuia hejianensis</name>
    <dbReference type="NCBI Taxonomy" id="2763667"/>
    <lineage>
        <taxon>Bacteria</taxon>
        <taxon>Bacillati</taxon>
        <taxon>Bacillota</taxon>
        <taxon>Clostridia</taxon>
        <taxon>Lachnospirales</taxon>
        <taxon>Lachnospiraceae</taxon>
        <taxon>Wansuia</taxon>
    </lineage>
</organism>
<gene>
    <name evidence="5" type="ORF">H8689_08480</name>
</gene>